<organism evidence="1 2">
    <name type="scientific">Pseudomonas triticifolii</name>
    <dbReference type="NCBI Taxonomy" id="2762592"/>
    <lineage>
        <taxon>Bacteria</taxon>
        <taxon>Pseudomonadati</taxon>
        <taxon>Pseudomonadota</taxon>
        <taxon>Gammaproteobacteria</taxon>
        <taxon>Pseudomonadales</taxon>
        <taxon>Pseudomonadaceae</taxon>
        <taxon>Pseudomonas</taxon>
    </lineage>
</organism>
<dbReference type="Proteomes" id="UP000660131">
    <property type="component" value="Unassembled WGS sequence"/>
</dbReference>
<keyword evidence="2" id="KW-1185">Reference proteome</keyword>
<protein>
    <recommendedName>
        <fullName evidence="3">Ig-like domain-containing protein</fullName>
    </recommendedName>
</protein>
<accession>A0ABR7BAL4</accession>
<reference evidence="1 2" key="1">
    <citation type="submission" date="2020-08" db="EMBL/GenBank/DDBJ databases">
        <title>Putative novel bacterial strains isolated from necrotic wheat leaf tissues caused by Xanthomonas translucens.</title>
        <authorList>
            <person name="Tambong J.T."/>
        </authorList>
    </citation>
    <scope>NUCLEOTIDE SEQUENCE [LARGE SCALE GENOMIC DNA]</scope>
    <source>
        <strain evidence="1 2">DOAB 1067</strain>
    </source>
</reference>
<dbReference type="EMBL" id="JACONV010000001">
    <property type="protein sequence ID" value="MBC3954221.1"/>
    <property type="molecule type" value="Genomic_DNA"/>
</dbReference>
<evidence type="ECO:0008006" key="3">
    <source>
        <dbReference type="Google" id="ProtNLM"/>
    </source>
</evidence>
<proteinExistence type="predicted"/>
<evidence type="ECO:0000313" key="2">
    <source>
        <dbReference type="Proteomes" id="UP000660131"/>
    </source>
</evidence>
<name>A0ABR7BAL4_9PSED</name>
<dbReference type="RefSeq" id="WP_187517950.1">
    <property type="nucleotide sequence ID" value="NZ_JACONV010000001.1"/>
</dbReference>
<comment type="caution">
    <text evidence="1">The sequence shown here is derived from an EMBL/GenBank/DDBJ whole genome shotgun (WGS) entry which is preliminary data.</text>
</comment>
<sequence>MARVLPPPKVPDLKQPQNYIDLDLLGANPLVTYVPDLQEGDAFYPNWRGCATNGDVVDFFDDLIDAGKPPPEGVKVEIKNDLLRKLDQGWVFYSYRLLDDSQPDGLQESLRVFFFVGKRPIAKQGLAVPQCKESQGLFIDAMMLDVPQILIVTLPYQAMRAGDKVTLTLDRYFGPDDPFDSLVRSQVVSEKQVGTPLEWSIGSNELQIIDKGFVEISYRIEYAAPSLTPSTQSPVQKFDIDSSSTPLLPALTIKDFNGGSLDPGAYPQGIRLLVAPYPGLQANDDIVVYATSENRVVKSLHADLSTLDSGVLEFRLAYEWLMDNNGKEIELMYQYARPGAAGSSLPRALVLRRPLNLPPPEIDGASFDGAVGDNVQGHIFAETLAGGITVRIPDTAVIGADDQVQMHWDGHGSTGSFIAEPSDSDPKQFFIPAAAVPANMGKRVDVYYKVTPAGELPGTSRVYDLEVRGIKTGWPTIQIMRPKVTDGKISLARVPEEGAGLDLAAWIYMAKGQRVRIRASGFVNGQTQRFDLRTGAAEPVTAAELTARIVPVIFPKVFLAQLDKLSESSPSVNEVTVEVSFDDGTSYVVFPRINFDVLD</sequence>
<evidence type="ECO:0000313" key="1">
    <source>
        <dbReference type="EMBL" id="MBC3954221.1"/>
    </source>
</evidence>
<gene>
    <name evidence="1" type="ORF">H8S56_04285</name>
</gene>